<feature type="chain" id="PRO_5007378009" description="7-cyano-7-deazaguanine synthase" evidence="1">
    <location>
        <begin position="35"/>
        <end position="346"/>
    </location>
</feature>
<dbReference type="PATRIC" id="fig|1461581.3.peg.2272"/>
<keyword evidence="1" id="KW-0732">Signal</keyword>
<protein>
    <recommendedName>
        <fullName evidence="3">7-cyano-7-deazaguanine synthase</fullName>
    </recommendedName>
</protein>
<dbReference type="AlphaFoldDB" id="A0A078MK68"/>
<proteinExistence type="predicted"/>
<gene>
    <name evidence="2" type="ORF">BN1049_02304</name>
</gene>
<organism evidence="2">
    <name type="scientific">Pseudomonas saudimassiliensis</name>
    <dbReference type="NCBI Taxonomy" id="1461581"/>
    <lineage>
        <taxon>Bacteria</taxon>
        <taxon>Pseudomonadati</taxon>
        <taxon>Pseudomonadota</taxon>
        <taxon>Gammaproteobacteria</taxon>
        <taxon>Pseudomonadales</taxon>
        <taxon>Pseudomonadaceae</taxon>
        <taxon>Pseudomonas</taxon>
    </lineage>
</organism>
<dbReference type="EMBL" id="LM997413">
    <property type="protein sequence ID" value="CEA05847.1"/>
    <property type="molecule type" value="Genomic_DNA"/>
</dbReference>
<evidence type="ECO:0000256" key="1">
    <source>
        <dbReference type="SAM" id="SignalP"/>
    </source>
</evidence>
<reference evidence="2" key="1">
    <citation type="submission" date="2014-07" db="EMBL/GenBank/DDBJ databases">
        <authorList>
            <person name="Urmite Genomes Urmite Genomes"/>
        </authorList>
    </citation>
    <scope>NUCLEOTIDE SEQUENCE</scope>
    <source>
        <strain evidence="2">12M76_air</strain>
    </source>
</reference>
<sequence length="346" mass="38749">MSASPRTRNFALWLSLPIAMAAARNLHISGPVSAAALANAQNLVDIWSRWMPALFHPIQISAAEIICPGNDPSFGHDLMLYSGGVDSTYSLLKNYINTSTPVSLLTIHGMDYQTTDQNRFEKLKNKIKPLTTQIRGKHYFIKSNAADVMSKFGINGGIGHGFHLFGNLFLFEDDYTCGAIAADCTPTLDFIISPWGTNHLTNPMFSSERFHIKTLDSDIDRAEKVGKLLALDGKEHALAALTFCKNRQSRPENCGMCSKCIRTKAMFYTETGAIPDIFAERSFKPTDLAEIDLSRRGERALVLDLLASARRNDKAREFEWLEKQIKRKPKPKSKPRLKKLLKKLPF</sequence>
<dbReference type="EMBL" id="LK391969">
    <property type="protein sequence ID" value="CEF27356.1"/>
    <property type="molecule type" value="Genomic_DNA"/>
</dbReference>
<name>A0A078MK68_9PSED</name>
<evidence type="ECO:0000313" key="2">
    <source>
        <dbReference type="EMBL" id="CEA05847.1"/>
    </source>
</evidence>
<feature type="signal peptide" evidence="1">
    <location>
        <begin position="1"/>
        <end position="34"/>
    </location>
</feature>
<evidence type="ECO:0008006" key="3">
    <source>
        <dbReference type="Google" id="ProtNLM"/>
    </source>
</evidence>
<accession>A0A078MK68</accession>